<name>A0A5C5ZJC4_9BACT</name>
<evidence type="ECO:0000313" key="3">
    <source>
        <dbReference type="Proteomes" id="UP000315440"/>
    </source>
</evidence>
<keyword evidence="1" id="KW-0732">Signal</keyword>
<dbReference type="OrthoDB" id="7928618at2"/>
<dbReference type="EMBL" id="SJPQ01000003">
    <property type="protein sequence ID" value="TWT87474.1"/>
    <property type="molecule type" value="Genomic_DNA"/>
</dbReference>
<reference evidence="2 3" key="1">
    <citation type="submission" date="2019-02" db="EMBL/GenBank/DDBJ databases">
        <title>Deep-cultivation of Planctomycetes and their phenomic and genomic characterization uncovers novel biology.</title>
        <authorList>
            <person name="Wiegand S."/>
            <person name="Jogler M."/>
            <person name="Boedeker C."/>
            <person name="Pinto D."/>
            <person name="Vollmers J."/>
            <person name="Rivas-Marin E."/>
            <person name="Kohn T."/>
            <person name="Peeters S.H."/>
            <person name="Heuer A."/>
            <person name="Rast P."/>
            <person name="Oberbeckmann S."/>
            <person name="Bunk B."/>
            <person name="Jeske O."/>
            <person name="Meyerdierks A."/>
            <person name="Storesund J.E."/>
            <person name="Kallscheuer N."/>
            <person name="Luecker S."/>
            <person name="Lage O.M."/>
            <person name="Pohl T."/>
            <person name="Merkel B.J."/>
            <person name="Hornburger P."/>
            <person name="Mueller R.-W."/>
            <person name="Bruemmer F."/>
            <person name="Labrenz M."/>
            <person name="Spormann A.M."/>
            <person name="Op Den Camp H."/>
            <person name="Overmann J."/>
            <person name="Amann R."/>
            <person name="Jetten M.S.M."/>
            <person name="Mascher T."/>
            <person name="Medema M.H."/>
            <person name="Devos D.P."/>
            <person name="Kaster A.-K."/>
            <person name="Ovreas L."/>
            <person name="Rohde M."/>
            <person name="Galperin M.Y."/>
            <person name="Jogler C."/>
        </authorList>
    </citation>
    <scope>NUCLEOTIDE SEQUENCE [LARGE SCALE GENOMIC DNA]</scope>
    <source>
        <strain evidence="2 3">Mal64</strain>
    </source>
</reference>
<proteinExistence type="predicted"/>
<sequence length="614" mass="66376" precursor="true">MRQPSELLAFLTAWLVLAAAACAQSPLPSWEPPAATHTPLFAPPRSGEMALGYEDGGPVGRVSRAEDRITRLPPVFEPPADRGGGADSQVGYEPLRTAMTCGVGSSPQPIVGRFGLLPPAPLEASPLPTEALACSPPHQEKGGEDFPEVEFHPPHTDPRACLVGCDDGDFSADAFYAPYDPCAERDVYHGKSLIPTQRPWVERGLPFYAAGPIPVSGTEWGATNLSQKKFYVYGDLRTAIAENGNVGPDKTILAKRLNLELDYWFTSTERLHGFVGPLQDGGNFTRIEEGRFESEFDLFNADTDTLFFEGDLGQILGGFKGEYAQYDLPFTVGLVPLLFQNGVWTQDAMIGGAVTLPAKNSARLDWSNFDVTFFAGLDRVSSGAFGFDEGAGHVLGAHTFVDVRGGYLEMGYGFADDGRGLGRSYHNLGVSYTRRYLNAVSNSVRVILNTGQDPVAGPQTADGVLLLVENTLITKNPYNVFPYMNFFIGLDRPQPLARAGAFGGVLFNTGILFQSDALTGYPTLDATGNNTMGVSLGLDLLAPDYNQQLIVEAAFLQTFGEDATRNALGDQVGVGVRWQKPLSTATLIRADAMAGWLDNSEDITGARVEYRWKF</sequence>
<dbReference type="AlphaFoldDB" id="A0A5C5ZJC4"/>
<keyword evidence="3" id="KW-1185">Reference proteome</keyword>
<dbReference type="RefSeq" id="WP_146401642.1">
    <property type="nucleotide sequence ID" value="NZ_SJPQ01000003.1"/>
</dbReference>
<evidence type="ECO:0000256" key="1">
    <source>
        <dbReference type="SAM" id="SignalP"/>
    </source>
</evidence>
<dbReference type="PROSITE" id="PS51257">
    <property type="entry name" value="PROKAR_LIPOPROTEIN"/>
    <property type="match status" value="1"/>
</dbReference>
<accession>A0A5C5ZJC4</accession>
<evidence type="ECO:0000313" key="2">
    <source>
        <dbReference type="EMBL" id="TWT87474.1"/>
    </source>
</evidence>
<evidence type="ECO:0008006" key="4">
    <source>
        <dbReference type="Google" id="ProtNLM"/>
    </source>
</evidence>
<feature type="signal peptide" evidence="1">
    <location>
        <begin position="1"/>
        <end position="23"/>
    </location>
</feature>
<organism evidence="2 3">
    <name type="scientific">Pseudobythopirellula maris</name>
    <dbReference type="NCBI Taxonomy" id="2527991"/>
    <lineage>
        <taxon>Bacteria</taxon>
        <taxon>Pseudomonadati</taxon>
        <taxon>Planctomycetota</taxon>
        <taxon>Planctomycetia</taxon>
        <taxon>Pirellulales</taxon>
        <taxon>Lacipirellulaceae</taxon>
        <taxon>Pseudobythopirellula</taxon>
    </lineage>
</organism>
<gene>
    <name evidence="2" type="ORF">Mal64_30130</name>
</gene>
<dbReference type="Proteomes" id="UP000315440">
    <property type="component" value="Unassembled WGS sequence"/>
</dbReference>
<protein>
    <recommendedName>
        <fullName evidence="4">Alginate export domain-containing protein</fullName>
    </recommendedName>
</protein>
<comment type="caution">
    <text evidence="2">The sequence shown here is derived from an EMBL/GenBank/DDBJ whole genome shotgun (WGS) entry which is preliminary data.</text>
</comment>
<feature type="chain" id="PRO_5023054070" description="Alginate export domain-containing protein" evidence="1">
    <location>
        <begin position="24"/>
        <end position="614"/>
    </location>
</feature>